<reference evidence="2 3" key="1">
    <citation type="journal article" date="2013" name="Genome Announc.">
        <title>Complete Genome Sequence of the Porcine Strain Brachyspira pilosicoli P43/6/78(T.).</title>
        <authorList>
            <person name="Lin C."/>
            <person name="den Bakker H.C."/>
            <person name="Suzuki H."/>
            <person name="Lefebure T."/>
            <person name="Ponnala L."/>
            <person name="Sun Q."/>
            <person name="Stanhope M.J."/>
            <person name="Wiedmann M."/>
            <person name="Duhamel G.E."/>
        </authorList>
    </citation>
    <scope>NUCLEOTIDE SEQUENCE [LARGE SCALE GENOMIC DNA]</scope>
    <source>
        <strain evidence="2 3">P43/6/78</strain>
    </source>
</reference>
<keyword evidence="1" id="KW-0732">Signal</keyword>
<dbReference type="AlphaFoldDB" id="A0A3B6VUP0"/>
<evidence type="ECO:0000256" key="1">
    <source>
        <dbReference type="SAM" id="SignalP"/>
    </source>
</evidence>
<accession>A0A3B6VUP0</accession>
<evidence type="ECO:0008006" key="4">
    <source>
        <dbReference type="Google" id="ProtNLM"/>
    </source>
</evidence>
<dbReference type="EMBL" id="CP002873">
    <property type="protein sequence ID" value="AGA66865.1"/>
    <property type="molecule type" value="Genomic_DNA"/>
</dbReference>
<gene>
    <name evidence="2" type="ORF">BPP43_08350</name>
</gene>
<name>A0A3B6VUP0_BRAPL</name>
<evidence type="ECO:0000313" key="2">
    <source>
        <dbReference type="EMBL" id="AGA66865.1"/>
    </source>
</evidence>
<proteinExistence type="predicted"/>
<dbReference type="PROSITE" id="PS51257">
    <property type="entry name" value="PROKAR_LIPOPROTEIN"/>
    <property type="match status" value="1"/>
</dbReference>
<dbReference type="KEGG" id="bpip:BPP43_08350"/>
<dbReference type="Proteomes" id="UP000010793">
    <property type="component" value="Chromosome"/>
</dbReference>
<organism evidence="2 3">
    <name type="scientific">Brachyspira pilosicoli P43/6/78</name>
    <dbReference type="NCBI Taxonomy" id="1042417"/>
    <lineage>
        <taxon>Bacteria</taxon>
        <taxon>Pseudomonadati</taxon>
        <taxon>Spirochaetota</taxon>
        <taxon>Spirochaetia</taxon>
        <taxon>Brachyspirales</taxon>
        <taxon>Brachyspiraceae</taxon>
        <taxon>Brachyspira</taxon>
    </lineage>
</organism>
<keyword evidence="3" id="KW-1185">Reference proteome</keyword>
<evidence type="ECO:0000313" key="3">
    <source>
        <dbReference type="Proteomes" id="UP000010793"/>
    </source>
</evidence>
<feature type="chain" id="PRO_5017355753" description="Lipoprotein" evidence="1">
    <location>
        <begin position="22"/>
        <end position="294"/>
    </location>
</feature>
<dbReference type="RefSeq" id="WP_015274635.1">
    <property type="nucleotide sequence ID" value="NC_019908.1"/>
</dbReference>
<sequence length="294" mass="33358">MKNLQYLLVCILIFTIVACSSKNNDITNPISNANLNDNNGNNAKIITTSYTIHGIDEKYNGSWKFFNADDKGNIPVDITIKDGGVSGLVISNGQSQNAVSFTKEHIYSTPTPEENQYYDRYFGYIISDGTWVGEIHFPTYDDETVGYVYVTNKNTSEIIIGMIDKAPGPKDIFETSFQGEYKSGNRTLKIERVFMTYYEDSQVKVKIPASFFELSRDDKNYLGYTVFYGPLYSGVFINTHNTKISDPVNELIFIYVDYNNKLEIQLKEDGTPISAKYNKKTTTISPDNLTYTRQ</sequence>
<feature type="signal peptide" evidence="1">
    <location>
        <begin position="1"/>
        <end position="21"/>
    </location>
</feature>
<protein>
    <recommendedName>
        <fullName evidence="4">Lipoprotein</fullName>
    </recommendedName>
</protein>